<gene>
    <name evidence="2" type="ORF">SAMN04489809_0165</name>
</gene>
<evidence type="ECO:0000313" key="3">
    <source>
        <dbReference type="Proteomes" id="UP000182126"/>
    </source>
</evidence>
<proteinExistence type="predicted"/>
<dbReference type="Pfam" id="PF13302">
    <property type="entry name" value="Acetyltransf_3"/>
    <property type="match status" value="1"/>
</dbReference>
<name>A0A1H1LJ14_9MICO</name>
<dbReference type="PROSITE" id="PS51186">
    <property type="entry name" value="GNAT"/>
    <property type="match status" value="1"/>
</dbReference>
<dbReference type="InterPro" id="IPR016181">
    <property type="entry name" value="Acyl_CoA_acyltransferase"/>
</dbReference>
<evidence type="ECO:0000259" key="1">
    <source>
        <dbReference type="PROSITE" id="PS51186"/>
    </source>
</evidence>
<dbReference type="GeneID" id="36300424"/>
<organism evidence="2 3">
    <name type="scientific">Microbacterium paraoxydans</name>
    <dbReference type="NCBI Taxonomy" id="199592"/>
    <lineage>
        <taxon>Bacteria</taxon>
        <taxon>Bacillati</taxon>
        <taxon>Actinomycetota</taxon>
        <taxon>Actinomycetes</taxon>
        <taxon>Micrococcales</taxon>
        <taxon>Microbacteriaceae</taxon>
        <taxon>Microbacterium</taxon>
    </lineage>
</organism>
<protein>
    <submittedName>
        <fullName evidence="2">Protein N-acetyltransferase, RimJ/RimL family</fullName>
    </submittedName>
</protein>
<dbReference type="SUPFAM" id="SSF55729">
    <property type="entry name" value="Acyl-CoA N-acyltransferases (Nat)"/>
    <property type="match status" value="1"/>
</dbReference>
<dbReference type="Proteomes" id="UP000182126">
    <property type="component" value="Chromosome I"/>
</dbReference>
<dbReference type="Gene3D" id="3.40.630.30">
    <property type="match status" value="1"/>
</dbReference>
<sequence>MTAPRRLLPSPTPRLAFREMTADDLDEMAALLGDAEVMAYYPAPKSRTEAAAWIARMQQRYREDGHGLWVIETHDGEFLGDCGLTWQSVNDSPVLEVGYHVRTDRQRRGYATEAARACVDLVAQTFAPTLLTAIIHPENQASRGVAEKLGMTHIADDHAHPWIVRTVMGMTVEAAT</sequence>
<evidence type="ECO:0000313" key="2">
    <source>
        <dbReference type="EMBL" id="SDR74564.1"/>
    </source>
</evidence>
<dbReference type="PANTHER" id="PTHR43792:SF1">
    <property type="entry name" value="N-ACETYLTRANSFERASE DOMAIN-CONTAINING PROTEIN"/>
    <property type="match status" value="1"/>
</dbReference>
<dbReference type="AlphaFoldDB" id="A0A1H1LJ14"/>
<accession>A0A1H1LJ14</accession>
<dbReference type="InterPro" id="IPR051531">
    <property type="entry name" value="N-acetyltransferase"/>
</dbReference>
<reference evidence="2 3" key="1">
    <citation type="submission" date="2016-10" db="EMBL/GenBank/DDBJ databases">
        <authorList>
            <person name="de Groot N.N."/>
        </authorList>
    </citation>
    <scope>NUCLEOTIDE SEQUENCE [LARGE SCALE GENOMIC DNA]</scope>
    <source>
        <strain evidence="2 3">DSM 15019</strain>
    </source>
</reference>
<feature type="domain" description="N-acetyltransferase" evidence="1">
    <location>
        <begin position="15"/>
        <end position="173"/>
    </location>
</feature>
<dbReference type="RefSeq" id="WP_231919612.1">
    <property type="nucleotide sequence ID" value="NZ_LT629770.1"/>
</dbReference>
<keyword evidence="2" id="KW-0808">Transferase</keyword>
<dbReference type="EMBL" id="LT629770">
    <property type="protein sequence ID" value="SDR74564.1"/>
    <property type="molecule type" value="Genomic_DNA"/>
</dbReference>
<dbReference type="PANTHER" id="PTHR43792">
    <property type="entry name" value="GNAT FAMILY, PUTATIVE (AFU_ORTHOLOGUE AFUA_3G00765)-RELATED-RELATED"/>
    <property type="match status" value="1"/>
</dbReference>
<dbReference type="eggNOG" id="COG1670">
    <property type="taxonomic scope" value="Bacteria"/>
</dbReference>
<dbReference type="GO" id="GO:0016747">
    <property type="term" value="F:acyltransferase activity, transferring groups other than amino-acyl groups"/>
    <property type="evidence" value="ECO:0007669"/>
    <property type="project" value="InterPro"/>
</dbReference>
<dbReference type="InterPro" id="IPR000182">
    <property type="entry name" value="GNAT_dom"/>
</dbReference>